<organism evidence="2 3">
    <name type="scientific">Anaerocolumna aminovalerica</name>
    <dbReference type="NCBI Taxonomy" id="1527"/>
    <lineage>
        <taxon>Bacteria</taxon>
        <taxon>Bacillati</taxon>
        <taxon>Bacillota</taxon>
        <taxon>Clostridia</taxon>
        <taxon>Lachnospirales</taxon>
        <taxon>Lachnospiraceae</taxon>
        <taxon>Anaerocolumna</taxon>
    </lineage>
</organism>
<accession>A0A1I5BR14</accession>
<name>A0A1I5BR14_9FIRM</name>
<dbReference type="Proteomes" id="UP000198806">
    <property type="component" value="Unassembled WGS sequence"/>
</dbReference>
<proteinExistence type="predicted"/>
<evidence type="ECO:0000313" key="2">
    <source>
        <dbReference type="EMBL" id="SFN77215.1"/>
    </source>
</evidence>
<keyword evidence="1" id="KW-0732">Signal</keyword>
<dbReference type="RefSeq" id="WP_170847844.1">
    <property type="nucleotide sequence ID" value="NZ_BAABFM010000003.1"/>
</dbReference>
<evidence type="ECO:0000256" key="1">
    <source>
        <dbReference type="SAM" id="SignalP"/>
    </source>
</evidence>
<protein>
    <submittedName>
        <fullName evidence="2">Uncharacterized protein</fullName>
    </submittedName>
</protein>
<feature type="chain" id="PRO_5039674560" evidence="1">
    <location>
        <begin position="24"/>
        <end position="48"/>
    </location>
</feature>
<keyword evidence="3" id="KW-1185">Reference proteome</keyword>
<gene>
    <name evidence="2" type="ORF">SAMN04489757_101165</name>
</gene>
<feature type="signal peptide" evidence="1">
    <location>
        <begin position="1"/>
        <end position="23"/>
    </location>
</feature>
<reference evidence="2 3" key="1">
    <citation type="submission" date="2016-10" db="EMBL/GenBank/DDBJ databases">
        <authorList>
            <person name="de Groot N.N."/>
        </authorList>
    </citation>
    <scope>NUCLEOTIDE SEQUENCE [LARGE SCALE GENOMIC DNA]</scope>
    <source>
        <strain evidence="2 3">DSM 1283</strain>
    </source>
</reference>
<dbReference type="EMBL" id="FOWD01000001">
    <property type="protein sequence ID" value="SFN77215.1"/>
    <property type="molecule type" value="Genomic_DNA"/>
</dbReference>
<evidence type="ECO:0000313" key="3">
    <source>
        <dbReference type="Proteomes" id="UP000198806"/>
    </source>
</evidence>
<dbReference type="AlphaFoldDB" id="A0A1I5BR14"/>
<sequence length="48" mass="5262">MKNLKSKIKVVATLLMLTLVVTAKVAPIAQNNTPITTLGIGYDNWTNY</sequence>